<organism evidence="5 6">
    <name type="scientific">Aquimarina addita</name>
    <dbReference type="NCBI Taxonomy" id="870485"/>
    <lineage>
        <taxon>Bacteria</taxon>
        <taxon>Pseudomonadati</taxon>
        <taxon>Bacteroidota</taxon>
        <taxon>Flavobacteriia</taxon>
        <taxon>Flavobacteriales</taxon>
        <taxon>Flavobacteriaceae</taxon>
        <taxon>Aquimarina</taxon>
    </lineage>
</organism>
<reference evidence="6" key="1">
    <citation type="journal article" date="2019" name="Int. J. Syst. Evol. Microbiol.">
        <title>The Global Catalogue of Microorganisms (GCM) 10K type strain sequencing project: providing services to taxonomists for standard genome sequencing and annotation.</title>
        <authorList>
            <consortium name="The Broad Institute Genomics Platform"/>
            <consortium name="The Broad Institute Genome Sequencing Center for Infectious Disease"/>
            <person name="Wu L."/>
            <person name="Ma J."/>
        </authorList>
    </citation>
    <scope>NUCLEOTIDE SEQUENCE [LARGE SCALE GENOMIC DNA]</scope>
    <source>
        <strain evidence="6">JCM 17106</strain>
    </source>
</reference>
<evidence type="ECO:0000313" key="5">
    <source>
        <dbReference type="EMBL" id="GAA4115605.1"/>
    </source>
</evidence>
<evidence type="ECO:0000259" key="4">
    <source>
        <dbReference type="Pfam" id="PF02357"/>
    </source>
</evidence>
<gene>
    <name evidence="5" type="ORF">GCM10022393_15800</name>
</gene>
<dbReference type="Pfam" id="PF02357">
    <property type="entry name" value="NusG"/>
    <property type="match status" value="1"/>
</dbReference>
<dbReference type="NCBIfam" id="NF033644">
    <property type="entry name" value="antiterm_UpxY"/>
    <property type="match status" value="1"/>
</dbReference>
<name>A0ABP7XH55_9FLAO</name>
<protein>
    <submittedName>
        <fullName evidence="5">UpxY family transcription antiterminator</fullName>
    </submittedName>
</protein>
<keyword evidence="2" id="KW-0805">Transcription regulation</keyword>
<dbReference type="Proteomes" id="UP001500459">
    <property type="component" value="Unassembled WGS sequence"/>
</dbReference>
<dbReference type="PANTHER" id="PTHR30265:SF4">
    <property type="entry name" value="KOW MOTIF FAMILY PROTEIN, EXPRESSED"/>
    <property type="match status" value="1"/>
</dbReference>
<feature type="domain" description="NusG-like N-terminal" evidence="4">
    <location>
        <begin position="7"/>
        <end position="98"/>
    </location>
</feature>
<dbReference type="SUPFAM" id="SSF82679">
    <property type="entry name" value="N-utilization substance G protein NusG, N-terminal domain"/>
    <property type="match status" value="1"/>
</dbReference>
<proteinExistence type="predicted"/>
<evidence type="ECO:0000313" key="6">
    <source>
        <dbReference type="Proteomes" id="UP001500459"/>
    </source>
</evidence>
<dbReference type="EMBL" id="BAABCW010000005">
    <property type="protein sequence ID" value="GAA4115605.1"/>
    <property type="molecule type" value="Genomic_DNA"/>
</dbReference>
<dbReference type="InterPro" id="IPR036735">
    <property type="entry name" value="NGN_dom_sf"/>
</dbReference>
<dbReference type="Gene3D" id="3.30.70.940">
    <property type="entry name" value="NusG, N-terminal domain"/>
    <property type="match status" value="1"/>
</dbReference>
<accession>A0ABP7XH55</accession>
<sequence length="176" mass="20277">MKNGTGWHVIYVKYKHEVKVQEELERLGLEVFLPMTYEIRQWSDRKKKVTTPLFPSYIFVNITSTLDFHKALSVDSACSFIRFGNEYGRVSQNEIDQIKLLVGAKDITEVKTNIELPSIGDTLKIEHGELSGLECEVYRIDNSRKISVRVNSLRQNISATIPAHYLQKSDANLMYH</sequence>
<dbReference type="CDD" id="cd09895">
    <property type="entry name" value="NGN_SP_UpxY"/>
    <property type="match status" value="1"/>
</dbReference>
<dbReference type="RefSeq" id="WP_344926240.1">
    <property type="nucleotide sequence ID" value="NZ_BAABCW010000005.1"/>
</dbReference>
<keyword evidence="6" id="KW-1185">Reference proteome</keyword>
<dbReference type="InterPro" id="IPR043425">
    <property type="entry name" value="NusG-like"/>
</dbReference>
<keyword evidence="3" id="KW-0804">Transcription</keyword>
<evidence type="ECO:0000256" key="1">
    <source>
        <dbReference type="ARBA" id="ARBA00022814"/>
    </source>
</evidence>
<evidence type="ECO:0000256" key="3">
    <source>
        <dbReference type="ARBA" id="ARBA00023163"/>
    </source>
</evidence>
<comment type="caution">
    <text evidence="5">The sequence shown here is derived from an EMBL/GenBank/DDBJ whole genome shotgun (WGS) entry which is preliminary data.</text>
</comment>
<keyword evidence="1" id="KW-0889">Transcription antitermination</keyword>
<evidence type="ECO:0000256" key="2">
    <source>
        <dbReference type="ARBA" id="ARBA00023015"/>
    </source>
</evidence>
<dbReference type="InterPro" id="IPR006645">
    <property type="entry name" value="NGN-like_dom"/>
</dbReference>
<dbReference type="PANTHER" id="PTHR30265">
    <property type="entry name" value="RHO-INTERACTING TRANSCRIPTION TERMINATION FACTOR NUSG"/>
    <property type="match status" value="1"/>
</dbReference>